<dbReference type="AlphaFoldDB" id="A0A176QFF9"/>
<evidence type="ECO:0000259" key="1">
    <source>
        <dbReference type="Pfam" id="PF04101"/>
    </source>
</evidence>
<dbReference type="GO" id="GO:0016758">
    <property type="term" value="F:hexosyltransferase activity"/>
    <property type="evidence" value="ECO:0007669"/>
    <property type="project" value="InterPro"/>
</dbReference>
<comment type="caution">
    <text evidence="2">The sequence shown here is derived from an EMBL/GenBank/DDBJ whole genome shotgun (WGS) entry which is preliminary data.</text>
</comment>
<dbReference type="Gene3D" id="3.40.50.2000">
    <property type="entry name" value="Glycogen Phosphorylase B"/>
    <property type="match status" value="1"/>
</dbReference>
<name>A0A176QFF9_9MICO</name>
<dbReference type="SUPFAM" id="SSF53756">
    <property type="entry name" value="UDP-Glycosyltransferase/glycogen phosphorylase"/>
    <property type="match status" value="1"/>
</dbReference>
<sequence>MRIATPPPPTSAPLRVALYSHDSVGLGHQRRNLAIAHALRTHLPALTGREVTGLLLTGVERVVGHLPADFDVVRLPGIAKDAHGYAPREMSVPMTDLIDVRRAILSGALGALAPDLVVVDRHAFGVDDELLEPLRRLRREQPGTRVVLGLREVLDEPEVAVREWRRVGCERVRELFDAIWVYGDERVTDLRATGAVPAELHDLVVHTGYLSADRATSSFLRELQRPYLLTTVGGGHDGADLCRAAVQAPVPEGLGHVVVVGPQATPSRREELQALAGPRTEVLDEVPEGLLAIRSAEAVACMGGYNTVCEVMSTDRPAVVVPREEPRREQLIRARSLEATGAVDVIRAAELTPERLGRWFADNLHRSVDRSHLRRDGLAAVAGHAADLLAATPQEICHAV</sequence>
<accession>A0A176QFF9</accession>
<evidence type="ECO:0000313" key="3">
    <source>
        <dbReference type="Proteomes" id="UP000076976"/>
    </source>
</evidence>
<dbReference type="RefSeq" id="WP_068270236.1">
    <property type="nucleotide sequence ID" value="NZ_LQZG01000001.1"/>
</dbReference>
<protein>
    <recommendedName>
        <fullName evidence="1">Glycosyl transferase family 28 C-terminal domain-containing protein</fullName>
    </recommendedName>
</protein>
<proteinExistence type="predicted"/>
<dbReference type="PANTHER" id="PTHR21015:SF28">
    <property type="entry name" value="SLL1722 PROTEIN"/>
    <property type="match status" value="1"/>
</dbReference>
<dbReference type="STRING" id="262209.AWH69_01120"/>
<feature type="domain" description="Glycosyl transferase family 28 C-terminal" evidence="1">
    <location>
        <begin position="257"/>
        <end position="356"/>
    </location>
</feature>
<reference evidence="2 3" key="1">
    <citation type="submission" date="2016-01" db="EMBL/GenBank/DDBJ databases">
        <title>Janibacter melonis strain CD11_4 genome sequencing and assembly.</title>
        <authorList>
            <person name="Nair G.R."/>
            <person name="Kaur G."/>
            <person name="Chander A.M."/>
            <person name="Mayilraj S."/>
        </authorList>
    </citation>
    <scope>NUCLEOTIDE SEQUENCE [LARGE SCALE GENOMIC DNA]</scope>
    <source>
        <strain evidence="2 3">CD11-4</strain>
    </source>
</reference>
<keyword evidence="3" id="KW-1185">Reference proteome</keyword>
<dbReference type="Pfam" id="PF04101">
    <property type="entry name" value="Glyco_tran_28_C"/>
    <property type="match status" value="1"/>
</dbReference>
<evidence type="ECO:0000313" key="2">
    <source>
        <dbReference type="EMBL" id="OAB88444.1"/>
    </source>
</evidence>
<gene>
    <name evidence="2" type="ORF">AWH69_01120</name>
</gene>
<dbReference type="InterPro" id="IPR007235">
    <property type="entry name" value="Glyco_trans_28_C"/>
</dbReference>
<dbReference type="Proteomes" id="UP000076976">
    <property type="component" value="Unassembled WGS sequence"/>
</dbReference>
<organism evidence="2 3">
    <name type="scientific">Janibacter melonis</name>
    <dbReference type="NCBI Taxonomy" id="262209"/>
    <lineage>
        <taxon>Bacteria</taxon>
        <taxon>Bacillati</taxon>
        <taxon>Actinomycetota</taxon>
        <taxon>Actinomycetes</taxon>
        <taxon>Micrococcales</taxon>
        <taxon>Intrasporangiaceae</taxon>
        <taxon>Janibacter</taxon>
    </lineage>
</organism>
<dbReference type="PANTHER" id="PTHR21015">
    <property type="entry name" value="UDP-N-ACETYLGLUCOSAMINE--N-ACETYLMURAMYL-(PENTAPEPTIDE) PYROPHOSPHORYL-UNDECAPRENOL N-ACETYLGLUCOSAMINE TRANSFERASE 1"/>
    <property type="match status" value="1"/>
</dbReference>
<dbReference type="EMBL" id="LQZG01000001">
    <property type="protein sequence ID" value="OAB88444.1"/>
    <property type="molecule type" value="Genomic_DNA"/>
</dbReference>